<dbReference type="PANTHER" id="PTHR12202">
    <property type="entry name" value="ESF1 HOMOLOG"/>
    <property type="match status" value="1"/>
</dbReference>
<feature type="compositionally biased region" description="Basic and acidic residues" evidence="1">
    <location>
        <begin position="87"/>
        <end position="101"/>
    </location>
</feature>
<feature type="region of interest" description="Disordered" evidence="1">
    <location>
        <begin position="157"/>
        <end position="184"/>
    </location>
</feature>
<reference evidence="3" key="1">
    <citation type="journal article" date="2015" name="Nat. Genet.">
        <title>The genome and transcriptome of the zoonotic hookworm Ancylostoma ceylanicum identify infection-specific gene families.</title>
        <authorList>
            <person name="Schwarz E.M."/>
            <person name="Hu Y."/>
            <person name="Antoshechkin I."/>
            <person name="Miller M.M."/>
            <person name="Sternberg P.W."/>
            <person name="Aroian R.V."/>
        </authorList>
    </citation>
    <scope>NUCLEOTIDE SEQUENCE</scope>
    <source>
        <strain evidence="3">HY135</strain>
    </source>
</reference>
<evidence type="ECO:0008006" key="4">
    <source>
        <dbReference type="Google" id="ProtNLM"/>
    </source>
</evidence>
<comment type="caution">
    <text evidence="2">The sequence shown here is derived from an EMBL/GenBank/DDBJ whole genome shotgun (WGS) entry which is preliminary data.</text>
</comment>
<dbReference type="Proteomes" id="UP000024635">
    <property type="component" value="Unassembled WGS sequence"/>
</dbReference>
<feature type="compositionally biased region" description="Acidic residues" evidence="1">
    <location>
        <begin position="168"/>
        <end position="178"/>
    </location>
</feature>
<evidence type="ECO:0000313" key="2">
    <source>
        <dbReference type="EMBL" id="EYC29894.1"/>
    </source>
</evidence>
<evidence type="ECO:0000256" key="1">
    <source>
        <dbReference type="SAM" id="MobiDB-lite"/>
    </source>
</evidence>
<feature type="region of interest" description="Disordered" evidence="1">
    <location>
        <begin position="75"/>
        <end position="129"/>
    </location>
</feature>
<accession>A0A016VQN5</accession>
<dbReference type="OrthoDB" id="431825at2759"/>
<dbReference type="EMBL" id="JARK01001341">
    <property type="protein sequence ID" value="EYC29894.1"/>
    <property type="molecule type" value="Genomic_DNA"/>
</dbReference>
<evidence type="ECO:0000313" key="3">
    <source>
        <dbReference type="Proteomes" id="UP000024635"/>
    </source>
</evidence>
<dbReference type="AlphaFoldDB" id="A0A016VQN5"/>
<protein>
    <recommendedName>
        <fullName evidence="4">NUC153 domain-containing protein</fullName>
    </recommendedName>
</protein>
<dbReference type="STRING" id="53326.A0A016VQN5"/>
<dbReference type="InterPro" id="IPR039754">
    <property type="entry name" value="Esf1"/>
</dbReference>
<organism evidence="2 3">
    <name type="scientific">Ancylostoma ceylanicum</name>
    <dbReference type="NCBI Taxonomy" id="53326"/>
    <lineage>
        <taxon>Eukaryota</taxon>
        <taxon>Metazoa</taxon>
        <taxon>Ecdysozoa</taxon>
        <taxon>Nematoda</taxon>
        <taxon>Chromadorea</taxon>
        <taxon>Rhabditida</taxon>
        <taxon>Rhabditina</taxon>
        <taxon>Rhabditomorpha</taxon>
        <taxon>Strongyloidea</taxon>
        <taxon>Ancylostomatidae</taxon>
        <taxon>Ancylostomatinae</taxon>
        <taxon>Ancylostoma</taxon>
    </lineage>
</organism>
<gene>
    <name evidence="2" type="primary">Acey_s0005.g2322</name>
    <name evidence="2" type="ORF">Y032_0005g2322</name>
</gene>
<dbReference type="GO" id="GO:0006364">
    <property type="term" value="P:rRNA processing"/>
    <property type="evidence" value="ECO:0007669"/>
    <property type="project" value="InterPro"/>
</dbReference>
<dbReference type="GO" id="GO:0003723">
    <property type="term" value="F:RNA binding"/>
    <property type="evidence" value="ECO:0007669"/>
    <property type="project" value="TreeGrafter"/>
</dbReference>
<feature type="compositionally biased region" description="Acidic residues" evidence="1">
    <location>
        <begin position="109"/>
        <end position="118"/>
    </location>
</feature>
<sequence length="234" mass="25996">MPKKKVPNLLGLADERFAHLRSDPKFSGLSNKDKKVTIGKRFAAVVTDPRFSSKARVDKYGRPVKKTSDDLLELYELESSEDEGEKEESAPSKRIKLEENNRGIGVEVEKEDVSDENDEKEHSGSSDDRPLKITWLTLELRRLLKEAPTEILISEIDLARGEGNIESSSDDDDSDSESEWQANEDLQMEIDLAHLDEPPSLLMVPGCGTFTYGEEDKIGPGSSPGPKKGSEAIH</sequence>
<feature type="region of interest" description="Disordered" evidence="1">
    <location>
        <begin position="206"/>
        <end position="234"/>
    </location>
</feature>
<name>A0A016VQN5_9BILA</name>
<keyword evidence="3" id="KW-1185">Reference proteome</keyword>
<feature type="compositionally biased region" description="Acidic residues" evidence="1">
    <location>
        <begin position="75"/>
        <end position="86"/>
    </location>
</feature>
<feature type="compositionally biased region" description="Basic and acidic residues" evidence="1">
    <location>
        <begin position="119"/>
        <end position="129"/>
    </location>
</feature>
<proteinExistence type="predicted"/>
<dbReference type="PANTHER" id="PTHR12202:SF0">
    <property type="entry name" value="ESF1 HOMOLOG"/>
    <property type="match status" value="1"/>
</dbReference>